<accession>A0A420XSK6</accession>
<dbReference type="Pfam" id="PF07470">
    <property type="entry name" value="Glyco_hydro_88"/>
    <property type="match status" value="1"/>
</dbReference>
<dbReference type="GO" id="GO:0016787">
    <property type="term" value="F:hydrolase activity"/>
    <property type="evidence" value="ECO:0007669"/>
    <property type="project" value="UniProtKB-KW"/>
</dbReference>
<dbReference type="InterPro" id="IPR010905">
    <property type="entry name" value="Glyco_hydro_88"/>
</dbReference>
<reference evidence="2 3" key="1">
    <citation type="submission" date="2018-10" db="EMBL/GenBank/DDBJ databases">
        <title>Genomic Encyclopedia of Archaeal and Bacterial Type Strains, Phase II (KMG-II): from individual species to whole genera.</title>
        <authorList>
            <person name="Goeker M."/>
        </authorList>
    </citation>
    <scope>NUCLEOTIDE SEQUENCE [LARGE SCALE GENOMIC DNA]</scope>
    <source>
        <strain evidence="2 3">RP-AC37</strain>
    </source>
</reference>
<keyword evidence="1 2" id="KW-0378">Hydrolase</keyword>
<dbReference type="AlphaFoldDB" id="A0A420XSK6"/>
<organism evidence="2 3">
    <name type="scientific">Motilibacter peucedani</name>
    <dbReference type="NCBI Taxonomy" id="598650"/>
    <lineage>
        <taxon>Bacteria</taxon>
        <taxon>Bacillati</taxon>
        <taxon>Actinomycetota</taxon>
        <taxon>Actinomycetes</taxon>
        <taxon>Motilibacterales</taxon>
        <taxon>Motilibacteraceae</taxon>
        <taxon>Motilibacter</taxon>
    </lineage>
</organism>
<dbReference type="Proteomes" id="UP000281955">
    <property type="component" value="Unassembled WGS sequence"/>
</dbReference>
<gene>
    <name evidence="2" type="ORF">CLV35_1508</name>
</gene>
<dbReference type="PANTHER" id="PTHR33886">
    <property type="entry name" value="UNSATURATED RHAMNOGALACTURONAN HYDROLASE (EUROFUNG)"/>
    <property type="match status" value="1"/>
</dbReference>
<dbReference type="InParanoid" id="A0A420XSK6"/>
<dbReference type="InterPro" id="IPR008928">
    <property type="entry name" value="6-hairpin_glycosidase_sf"/>
</dbReference>
<dbReference type="EMBL" id="RBWV01000010">
    <property type="protein sequence ID" value="RKS77810.1"/>
    <property type="molecule type" value="Genomic_DNA"/>
</dbReference>
<dbReference type="PANTHER" id="PTHR33886:SF8">
    <property type="entry name" value="UNSATURATED RHAMNOGALACTURONAN HYDROLASE (EUROFUNG)"/>
    <property type="match status" value="1"/>
</dbReference>
<evidence type="ECO:0000313" key="2">
    <source>
        <dbReference type="EMBL" id="RKS77810.1"/>
    </source>
</evidence>
<dbReference type="GO" id="GO:0005975">
    <property type="term" value="P:carbohydrate metabolic process"/>
    <property type="evidence" value="ECO:0007669"/>
    <property type="project" value="InterPro"/>
</dbReference>
<protein>
    <submittedName>
        <fullName evidence="2">Unsaturated rhamnogalacturonyl hydrolase</fullName>
    </submittedName>
</protein>
<evidence type="ECO:0000256" key="1">
    <source>
        <dbReference type="ARBA" id="ARBA00022801"/>
    </source>
</evidence>
<dbReference type="Gene3D" id="1.50.10.10">
    <property type="match status" value="1"/>
</dbReference>
<dbReference type="InterPro" id="IPR012341">
    <property type="entry name" value="6hp_glycosidase-like_sf"/>
</dbReference>
<evidence type="ECO:0000313" key="3">
    <source>
        <dbReference type="Proteomes" id="UP000281955"/>
    </source>
</evidence>
<name>A0A420XSK6_9ACTN</name>
<proteinExistence type="predicted"/>
<keyword evidence="3" id="KW-1185">Reference proteome</keyword>
<dbReference type="SUPFAM" id="SSF48208">
    <property type="entry name" value="Six-hairpin glycosidases"/>
    <property type="match status" value="1"/>
</dbReference>
<comment type="caution">
    <text evidence="2">The sequence shown here is derived from an EMBL/GenBank/DDBJ whole genome shotgun (WGS) entry which is preliminary data.</text>
</comment>
<sequence>MTAVPQLPDDPLLRRVLLALLGMQRQSWEQGVLGHALLDLGCDELAEVVARDSVLRQTPAGKLAEIEDTGVVNCGAAGEALLWLTTRDHDPALRAALDRQVDWLVSRAPRAEDGTLFHLEGSRQVWVDTVYMVLPLLVQTGHVDEAARQLDGHRRRLFDETSGLWSHQWGETSRSLLRAAHWGSGSGWVVAGIARALRSLGERDGRFRADAASHARTVLDACLAHRRADTGVFLDVVDGEGSFAEANLAQMLAYGAFTGVADGWLPDAYLERARSLLASARERVDALGFVDGVSGAPHFDRPGRSAEAQAFHLLAAAAEQRCGRLAG</sequence>
<dbReference type="InterPro" id="IPR052043">
    <property type="entry name" value="PolySaccharide_Degr_Enz"/>
</dbReference>